<comment type="caution">
    <text evidence="9">The sequence shown here is derived from an EMBL/GenBank/DDBJ whole genome shotgun (WGS) entry which is preliminary data.</text>
</comment>
<evidence type="ECO:0000256" key="2">
    <source>
        <dbReference type="ARBA" id="ARBA00022670"/>
    </source>
</evidence>
<dbReference type="InterPro" id="IPR003738">
    <property type="entry name" value="SRAP"/>
</dbReference>
<evidence type="ECO:0000256" key="7">
    <source>
        <dbReference type="ARBA" id="ARBA00023239"/>
    </source>
</evidence>
<dbReference type="PANTHER" id="PTHR13604">
    <property type="entry name" value="DC12-RELATED"/>
    <property type="match status" value="1"/>
</dbReference>
<gene>
    <name evidence="9" type="ORF">HK105_202330</name>
</gene>
<dbReference type="PANTHER" id="PTHR13604:SF0">
    <property type="entry name" value="ABASIC SITE PROCESSING PROTEIN HMCES"/>
    <property type="match status" value="1"/>
</dbReference>
<keyword evidence="2" id="KW-0645">Protease</keyword>
<feature type="compositionally biased region" description="Polar residues" evidence="8">
    <location>
        <begin position="100"/>
        <end position="112"/>
    </location>
</feature>
<evidence type="ECO:0000256" key="4">
    <source>
        <dbReference type="ARBA" id="ARBA00022801"/>
    </source>
</evidence>
<organism evidence="9 10">
    <name type="scientific">Polyrhizophydium stewartii</name>
    <dbReference type="NCBI Taxonomy" id="2732419"/>
    <lineage>
        <taxon>Eukaryota</taxon>
        <taxon>Fungi</taxon>
        <taxon>Fungi incertae sedis</taxon>
        <taxon>Chytridiomycota</taxon>
        <taxon>Chytridiomycota incertae sedis</taxon>
        <taxon>Chytridiomycetes</taxon>
        <taxon>Rhizophydiales</taxon>
        <taxon>Rhizophydiales incertae sedis</taxon>
        <taxon>Polyrhizophydium</taxon>
    </lineage>
</organism>
<evidence type="ECO:0000256" key="8">
    <source>
        <dbReference type="SAM" id="MobiDB-lite"/>
    </source>
</evidence>
<reference evidence="9 10" key="1">
    <citation type="submission" date="2023-09" db="EMBL/GenBank/DDBJ databases">
        <title>Pangenome analysis of Batrachochytrium dendrobatidis and related Chytrids.</title>
        <authorList>
            <person name="Yacoub M.N."/>
            <person name="Stajich J.E."/>
            <person name="James T.Y."/>
        </authorList>
    </citation>
    <scope>NUCLEOTIDE SEQUENCE [LARGE SCALE GENOMIC DNA]</scope>
    <source>
        <strain evidence="9 10">JEL0888</strain>
    </source>
</reference>
<feature type="region of interest" description="Disordered" evidence="8">
    <location>
        <begin position="81"/>
        <end position="138"/>
    </location>
</feature>
<comment type="similarity">
    <text evidence="1">Belongs to the SOS response-associated peptidase family.</text>
</comment>
<evidence type="ECO:0000256" key="5">
    <source>
        <dbReference type="ARBA" id="ARBA00023124"/>
    </source>
</evidence>
<evidence type="ECO:0000313" key="10">
    <source>
        <dbReference type="Proteomes" id="UP001527925"/>
    </source>
</evidence>
<dbReference type="InterPro" id="IPR036590">
    <property type="entry name" value="SRAP-like"/>
</dbReference>
<evidence type="ECO:0000256" key="6">
    <source>
        <dbReference type="ARBA" id="ARBA00023125"/>
    </source>
</evidence>
<feature type="compositionally biased region" description="Basic and acidic residues" evidence="8">
    <location>
        <begin position="81"/>
        <end position="98"/>
    </location>
</feature>
<evidence type="ECO:0008006" key="11">
    <source>
        <dbReference type="Google" id="ProtNLM"/>
    </source>
</evidence>
<accession>A0ABR4NEG8</accession>
<keyword evidence="7" id="KW-0456">Lyase</keyword>
<evidence type="ECO:0000256" key="3">
    <source>
        <dbReference type="ARBA" id="ARBA00022763"/>
    </source>
</evidence>
<evidence type="ECO:0000313" key="9">
    <source>
        <dbReference type="EMBL" id="KAL2917917.1"/>
    </source>
</evidence>
<keyword evidence="4" id="KW-0378">Hydrolase</keyword>
<keyword evidence="5" id="KW-0190">Covalent protein-DNA linkage</keyword>
<evidence type="ECO:0000256" key="1">
    <source>
        <dbReference type="ARBA" id="ARBA00008136"/>
    </source>
</evidence>
<keyword evidence="3" id="KW-0227">DNA damage</keyword>
<proteinExistence type="inferred from homology"/>
<keyword evidence="10" id="KW-1185">Reference proteome</keyword>
<dbReference type="Gene3D" id="3.90.1680.10">
    <property type="entry name" value="SOS response associated peptidase-like"/>
    <property type="match status" value="1"/>
</dbReference>
<dbReference type="Pfam" id="PF02586">
    <property type="entry name" value="SRAP"/>
    <property type="match status" value="2"/>
</dbReference>
<dbReference type="EMBL" id="JADGIZ020000008">
    <property type="protein sequence ID" value="KAL2917917.1"/>
    <property type="molecule type" value="Genomic_DNA"/>
</dbReference>
<feature type="compositionally biased region" description="Low complexity" evidence="8">
    <location>
        <begin position="274"/>
        <end position="330"/>
    </location>
</feature>
<sequence length="362" mass="38809">MVGRRSVPAGARWTADAAPGQRWGILPPTSSGSRALVLNCRCETLGSSERPMFRDMRHTHRCVVPIQGYYEWLHQDRQARRAKHEAGGEAADAERDVASDTDNSGDADNSAASPGHSAARGLAEHAGGVSMSARPQPYAIRPTDGSALLFVAGLWRPFKRSPEEGEEGGDGVQDGEFVIVTCPAGKRLSWLHDRMPALLTTEEARSKWLDPAARWSDALAALLVPDDSQLEWFPVTTKMNKLSFDGPECIRRRTLSKPLDSYWPARSRTPSAAASSLAAAMSTGETKPAASPAKISPAKSSASPAQPSASPAKISPAKSSASPAQPSASPAKKHAREDGGKEHKSRAGKRRITDFFRTAQDQ</sequence>
<feature type="region of interest" description="Disordered" evidence="8">
    <location>
        <begin position="274"/>
        <end position="362"/>
    </location>
</feature>
<dbReference type="Proteomes" id="UP001527925">
    <property type="component" value="Unassembled WGS sequence"/>
</dbReference>
<dbReference type="SUPFAM" id="SSF143081">
    <property type="entry name" value="BB1717-like"/>
    <property type="match status" value="2"/>
</dbReference>
<protein>
    <recommendedName>
        <fullName evidence="11">Embryonic stem cell-specific 5-hydroxymethylcytosine-binding protein</fullName>
    </recommendedName>
</protein>
<name>A0ABR4NEG8_9FUNG</name>
<keyword evidence="6" id="KW-0238">DNA-binding</keyword>